<feature type="region of interest" description="Disordered" evidence="1">
    <location>
        <begin position="112"/>
        <end position="153"/>
    </location>
</feature>
<comment type="caution">
    <text evidence="2">The sequence shown here is derived from an EMBL/GenBank/DDBJ whole genome shotgun (WGS) entry which is preliminary data.</text>
</comment>
<accession>A0A7X1IYP7</accession>
<dbReference type="AlphaFoldDB" id="A0A7X1IYP7"/>
<feature type="region of interest" description="Disordered" evidence="1">
    <location>
        <begin position="332"/>
        <end position="352"/>
    </location>
</feature>
<dbReference type="RefSeq" id="WP_186279779.1">
    <property type="nucleotide sequence ID" value="NZ_JACMSF010000001.1"/>
</dbReference>
<organism evidence="2 3">
    <name type="scientific">Streptomyces cupreus</name>
    <dbReference type="NCBI Taxonomy" id="2759956"/>
    <lineage>
        <taxon>Bacteria</taxon>
        <taxon>Bacillati</taxon>
        <taxon>Actinomycetota</taxon>
        <taxon>Actinomycetes</taxon>
        <taxon>Kitasatosporales</taxon>
        <taxon>Streptomycetaceae</taxon>
        <taxon>Streptomyces</taxon>
    </lineage>
</organism>
<dbReference type="EMBL" id="JACMSF010000001">
    <property type="protein sequence ID" value="MBC2900107.1"/>
    <property type="molecule type" value="Genomic_DNA"/>
</dbReference>
<reference evidence="2 3" key="1">
    <citation type="submission" date="2020-08" db="EMBL/GenBank/DDBJ databases">
        <title>Streptomyces sp. PSKA01 genome sequencing and assembly.</title>
        <authorList>
            <person name="Mandal S."/>
            <person name="Maiti P.K."/>
            <person name="Das P."/>
        </authorList>
    </citation>
    <scope>NUCLEOTIDE SEQUENCE [LARGE SCALE GENOMIC DNA]</scope>
    <source>
        <strain evidence="2 3">PSKA01</strain>
    </source>
</reference>
<keyword evidence="3" id="KW-1185">Reference proteome</keyword>
<evidence type="ECO:0000313" key="2">
    <source>
        <dbReference type="EMBL" id="MBC2900107.1"/>
    </source>
</evidence>
<evidence type="ECO:0000313" key="3">
    <source>
        <dbReference type="Proteomes" id="UP000584670"/>
    </source>
</evidence>
<dbReference type="Proteomes" id="UP000584670">
    <property type="component" value="Unassembled WGS sequence"/>
</dbReference>
<proteinExistence type="predicted"/>
<protein>
    <submittedName>
        <fullName evidence="2">Uncharacterized protein</fullName>
    </submittedName>
</protein>
<gene>
    <name evidence="2" type="ORF">H4N64_00500</name>
</gene>
<feature type="compositionally biased region" description="Basic and acidic residues" evidence="1">
    <location>
        <begin position="134"/>
        <end position="153"/>
    </location>
</feature>
<sequence length="352" mass="38021">MIGYAVSFLLGLGVGGLYPMVRRRRAPEAGPPAVELSAAVQESVTVFGEEAAALEFDASGPDATPAVLKEYRAALTAYDRASGARTEADALTALRDGRAAMIRLDARRQGRPVPIDALPPAPEASRPLPLTGTGERHVSTGHGDGRTEVLIDRPEPGRPALLEAEVTGGGNFIVQTVTRTEELTGTGDSLLSIIDEYHGRRYLPADATHLRVITDNSSDDHRWSTRIAPLSAATPLAAEHRGHGDEVLHHSGGPALLTVQFQTDSGWQVRYLCQCLRGWRDCDCRPPAWPKDTPGDWGDGVSGLGDGRRTLRLPRSGFLVVHEDYGGGSWYLTTQPVDIPPQPSRPRRGRRR</sequence>
<name>A0A7X1IYP7_9ACTN</name>
<evidence type="ECO:0000256" key="1">
    <source>
        <dbReference type="SAM" id="MobiDB-lite"/>
    </source>
</evidence>